<dbReference type="PATRIC" id="fig|2064.6.peg.2377"/>
<sequence>MAATGQGRSVVFGVDALGENDEALKWAADEAHRRGLPLRMIHVVQPSPRSMRTLGVAFQQDQVRVGRRQLHLAGRFARSRHPKLEVSAEIQQGMPGPLLVRASREAAFVVLGSRSLSRIEELLSGYSVTVPVSAQAACPVVVVPRKDGELDDPPHLVVGVDGSPCSGVAFAAALELAQDHGATVRALWVWQRPRLARIDEEATLDELRRTLAETTAGPRADHPDVAVTCEVVSGHPVRELADASRRALAVVIGRRGSGGFTGMRLGSVPRGLLHDASCPVVTVPDPGDRT</sequence>
<proteinExistence type="inferred from homology"/>
<dbReference type="STRING" id="2064.TR51_11085"/>
<comment type="similarity">
    <text evidence="1">Belongs to the universal stress protein A family.</text>
</comment>
<dbReference type="PANTHER" id="PTHR46268:SF6">
    <property type="entry name" value="UNIVERSAL STRESS PROTEIN UP12"/>
    <property type="match status" value="1"/>
</dbReference>
<dbReference type="Proteomes" id="UP000032066">
    <property type="component" value="Unassembled WGS sequence"/>
</dbReference>
<evidence type="ECO:0000313" key="4">
    <source>
        <dbReference type="Proteomes" id="UP000032066"/>
    </source>
</evidence>
<dbReference type="AlphaFoldDB" id="A0A0D0NZU9"/>
<dbReference type="Gene3D" id="3.40.50.620">
    <property type="entry name" value="HUPs"/>
    <property type="match status" value="2"/>
</dbReference>
<evidence type="ECO:0000259" key="2">
    <source>
        <dbReference type="Pfam" id="PF00582"/>
    </source>
</evidence>
<comment type="caution">
    <text evidence="3">The sequence shown here is derived from an EMBL/GenBank/DDBJ whole genome shotgun (WGS) entry which is preliminary data.</text>
</comment>
<dbReference type="PANTHER" id="PTHR46268">
    <property type="entry name" value="STRESS RESPONSE PROTEIN NHAX"/>
    <property type="match status" value="1"/>
</dbReference>
<feature type="domain" description="UspA" evidence="2">
    <location>
        <begin position="8"/>
        <end position="144"/>
    </location>
</feature>
<keyword evidence="4" id="KW-1185">Reference proteome</keyword>
<dbReference type="Pfam" id="PF00582">
    <property type="entry name" value="Usp"/>
    <property type="match status" value="2"/>
</dbReference>
<dbReference type="InterPro" id="IPR006016">
    <property type="entry name" value="UspA"/>
</dbReference>
<gene>
    <name evidence="3" type="ORF">TR51_11085</name>
</gene>
<accession>A0A0D0NZU9</accession>
<protein>
    <recommendedName>
        <fullName evidence="2">UspA domain-containing protein</fullName>
    </recommendedName>
</protein>
<dbReference type="OrthoDB" id="3404132at2"/>
<evidence type="ECO:0000256" key="1">
    <source>
        <dbReference type="ARBA" id="ARBA00008791"/>
    </source>
</evidence>
<name>A0A0D0NZU9_KITGR</name>
<dbReference type="SUPFAM" id="SSF52402">
    <property type="entry name" value="Adenine nucleotide alpha hydrolases-like"/>
    <property type="match status" value="2"/>
</dbReference>
<dbReference type="InterPro" id="IPR006015">
    <property type="entry name" value="Universal_stress_UspA"/>
</dbReference>
<evidence type="ECO:0000313" key="3">
    <source>
        <dbReference type="EMBL" id="KIQ64716.1"/>
    </source>
</evidence>
<dbReference type="PRINTS" id="PR01438">
    <property type="entry name" value="UNVRSLSTRESS"/>
</dbReference>
<dbReference type="InterPro" id="IPR014729">
    <property type="entry name" value="Rossmann-like_a/b/a_fold"/>
</dbReference>
<organism evidence="3 4">
    <name type="scientific">Kitasatospora griseola</name>
    <name type="common">Streptomyces griseolosporeus</name>
    <dbReference type="NCBI Taxonomy" id="2064"/>
    <lineage>
        <taxon>Bacteria</taxon>
        <taxon>Bacillati</taxon>
        <taxon>Actinomycetota</taxon>
        <taxon>Actinomycetes</taxon>
        <taxon>Kitasatosporales</taxon>
        <taxon>Streptomycetaceae</taxon>
        <taxon>Kitasatospora</taxon>
    </lineage>
</organism>
<feature type="domain" description="UspA" evidence="2">
    <location>
        <begin position="155"/>
        <end position="284"/>
    </location>
</feature>
<dbReference type="RefSeq" id="WP_043910505.1">
    <property type="nucleotide sequence ID" value="NZ_JXZB01000002.1"/>
</dbReference>
<reference evidence="3 4" key="1">
    <citation type="submission" date="2015-02" db="EMBL/GenBank/DDBJ databases">
        <title>Draft genome sequence of Kitasatospora griseola MF730-N6, a bafilomycin, terpentecin and satosporin producer.</title>
        <authorList>
            <person name="Arens J.C."/>
            <person name="Haltli B."/>
            <person name="Kerr R.G."/>
        </authorList>
    </citation>
    <scope>NUCLEOTIDE SEQUENCE [LARGE SCALE GENOMIC DNA]</scope>
    <source>
        <strain evidence="3 4">MF730-N6</strain>
    </source>
</reference>
<dbReference type="EMBL" id="JXZB01000002">
    <property type="protein sequence ID" value="KIQ64716.1"/>
    <property type="molecule type" value="Genomic_DNA"/>
</dbReference>